<gene>
    <name evidence="1" type="ORF">Vbra_13326</name>
</gene>
<name>A0A0G4EU26_VITBC</name>
<evidence type="ECO:0000313" key="1">
    <source>
        <dbReference type="EMBL" id="CEM01900.1"/>
    </source>
</evidence>
<dbReference type="EMBL" id="CDMY01000313">
    <property type="protein sequence ID" value="CEM01900.1"/>
    <property type="molecule type" value="Genomic_DNA"/>
</dbReference>
<protein>
    <submittedName>
        <fullName evidence="1">Uncharacterized protein</fullName>
    </submittedName>
</protein>
<dbReference type="InParanoid" id="A0A0G4EU26"/>
<accession>A0A0G4EU26</accession>
<evidence type="ECO:0000313" key="2">
    <source>
        <dbReference type="Proteomes" id="UP000041254"/>
    </source>
</evidence>
<organism evidence="1 2">
    <name type="scientific">Vitrella brassicaformis (strain CCMP3155)</name>
    <dbReference type="NCBI Taxonomy" id="1169540"/>
    <lineage>
        <taxon>Eukaryota</taxon>
        <taxon>Sar</taxon>
        <taxon>Alveolata</taxon>
        <taxon>Colpodellida</taxon>
        <taxon>Vitrellaceae</taxon>
        <taxon>Vitrella</taxon>
    </lineage>
</organism>
<reference evidence="1 2" key="1">
    <citation type="submission" date="2014-11" db="EMBL/GenBank/DDBJ databases">
        <authorList>
            <person name="Zhu J."/>
            <person name="Qi W."/>
            <person name="Song R."/>
        </authorList>
    </citation>
    <scope>NUCLEOTIDE SEQUENCE [LARGE SCALE GENOMIC DNA]</scope>
</reference>
<dbReference type="Proteomes" id="UP000041254">
    <property type="component" value="Unassembled WGS sequence"/>
</dbReference>
<proteinExistence type="predicted"/>
<dbReference type="AlphaFoldDB" id="A0A0G4EU26"/>
<dbReference type="VEuPathDB" id="CryptoDB:Vbra_13326"/>
<keyword evidence="2" id="KW-1185">Reference proteome</keyword>
<sequence length="216" mass="24544">MCVYFGRTIEYLCLSLASTPTRLQGVHNHLVKMQLSYRVHRQLFDRLFHHLAATHSPYGKTQKTPLMPPPLLPHSSRRIHTLDGPGRPIPRRPLFVGCSSLWALPRTVEQNTVQIDRFLATFRRVVGEKLLVGEAGERRPHDDGKRNEGMDLPLLTWTDIGQQGLDDASHLQLYRVAVALADPSRPCVFGPRQLARSRGLLMYDAKKVVFEKRHGS</sequence>